<dbReference type="SUPFAM" id="SSF47203">
    <property type="entry name" value="Acyl-CoA dehydrogenase C-terminal domain-like"/>
    <property type="match status" value="1"/>
</dbReference>
<dbReference type="GO" id="GO:0050660">
    <property type="term" value="F:flavin adenine dinucleotide binding"/>
    <property type="evidence" value="ECO:0007669"/>
    <property type="project" value="InterPro"/>
</dbReference>
<dbReference type="EMBL" id="JADGJH010000702">
    <property type="protein sequence ID" value="KAJ3123992.1"/>
    <property type="molecule type" value="Genomic_DNA"/>
</dbReference>
<dbReference type="PANTHER" id="PTHR43831">
    <property type="entry name" value="ISOBUTYRYL-COA DEHYDROGENASE"/>
    <property type="match status" value="1"/>
</dbReference>
<comment type="cofactor">
    <cofactor evidence="1 11">
        <name>FAD</name>
        <dbReference type="ChEBI" id="CHEBI:57692"/>
    </cofactor>
</comment>
<dbReference type="InterPro" id="IPR037069">
    <property type="entry name" value="AcylCoA_DH/ox_N_sf"/>
</dbReference>
<evidence type="ECO:0000256" key="1">
    <source>
        <dbReference type="ARBA" id="ARBA00001974"/>
    </source>
</evidence>
<dbReference type="GO" id="GO:0009083">
    <property type="term" value="P:branched-chain amino acid catabolic process"/>
    <property type="evidence" value="ECO:0007669"/>
    <property type="project" value="UniProtKB-KW"/>
</dbReference>
<evidence type="ECO:0000259" key="14">
    <source>
        <dbReference type="Pfam" id="PF02771"/>
    </source>
</evidence>
<dbReference type="PANTHER" id="PTHR43831:SF1">
    <property type="entry name" value="ISOBUTYRYL-COA DEHYDROGENASE, MITOCHONDRIAL"/>
    <property type="match status" value="1"/>
</dbReference>
<dbReference type="GO" id="GO:0003995">
    <property type="term" value="F:acyl-CoA dehydrogenase activity"/>
    <property type="evidence" value="ECO:0007669"/>
    <property type="project" value="InterPro"/>
</dbReference>
<comment type="pathway">
    <text evidence="2">Amino-acid degradation; L-valine degradation.</text>
</comment>
<evidence type="ECO:0000256" key="3">
    <source>
        <dbReference type="ARBA" id="ARBA00009347"/>
    </source>
</evidence>
<keyword evidence="5 11" id="KW-0285">Flavoprotein</keyword>
<reference evidence="15" key="1">
    <citation type="submission" date="2020-05" db="EMBL/GenBank/DDBJ databases">
        <title>Phylogenomic resolution of chytrid fungi.</title>
        <authorList>
            <person name="Stajich J.E."/>
            <person name="Amses K."/>
            <person name="Simmons R."/>
            <person name="Seto K."/>
            <person name="Myers J."/>
            <person name="Bonds A."/>
            <person name="Quandt C.A."/>
            <person name="Barry K."/>
            <person name="Liu P."/>
            <person name="Grigoriev I."/>
            <person name="Longcore J.E."/>
            <person name="James T.Y."/>
        </authorList>
    </citation>
    <scope>NUCLEOTIDE SEQUENCE</scope>
    <source>
        <strain evidence="15">JEL0513</strain>
    </source>
</reference>
<dbReference type="Pfam" id="PF02771">
    <property type="entry name" value="Acyl-CoA_dh_N"/>
    <property type="match status" value="1"/>
</dbReference>
<dbReference type="SUPFAM" id="SSF56645">
    <property type="entry name" value="Acyl-CoA dehydrogenase NM domain-like"/>
    <property type="match status" value="1"/>
</dbReference>
<evidence type="ECO:0000256" key="11">
    <source>
        <dbReference type="RuleBase" id="RU362125"/>
    </source>
</evidence>
<keyword evidence="4" id="KW-0101">Branched-chain amino acid catabolism</keyword>
<keyword evidence="16" id="KW-1185">Reference proteome</keyword>
<gene>
    <name evidence="15" type="primary">ACAD8_2</name>
    <name evidence="15" type="ORF">HK100_011419</name>
</gene>
<comment type="catalytic activity">
    <reaction evidence="8">
        <text>(2S)-2-methylbutanoyl-CoA + oxidized [electron-transfer flavoprotein] + H(+) = (2E)-2-methylbut-2-enoyl-CoA + reduced [electron-transfer flavoprotein]</text>
        <dbReference type="Rhea" id="RHEA:48256"/>
        <dbReference type="Rhea" id="RHEA-COMP:10685"/>
        <dbReference type="Rhea" id="RHEA-COMP:10686"/>
        <dbReference type="ChEBI" id="CHEBI:15378"/>
        <dbReference type="ChEBI" id="CHEBI:57337"/>
        <dbReference type="ChEBI" id="CHEBI:57692"/>
        <dbReference type="ChEBI" id="CHEBI:58307"/>
        <dbReference type="ChEBI" id="CHEBI:88166"/>
    </reaction>
    <physiologicalReaction direction="left-to-right" evidence="8">
        <dbReference type="Rhea" id="RHEA:48257"/>
    </physiologicalReaction>
</comment>
<evidence type="ECO:0000259" key="12">
    <source>
        <dbReference type="Pfam" id="PF00441"/>
    </source>
</evidence>
<dbReference type="FunFam" id="1.20.140.10:FF:000001">
    <property type="entry name" value="Acyl-CoA dehydrogenase"/>
    <property type="match status" value="1"/>
</dbReference>
<dbReference type="Proteomes" id="UP001211907">
    <property type="component" value="Unassembled WGS sequence"/>
</dbReference>
<dbReference type="InterPro" id="IPR009075">
    <property type="entry name" value="AcylCo_DH/oxidase_C"/>
</dbReference>
<dbReference type="InterPro" id="IPR006089">
    <property type="entry name" value="Acyl-CoA_DH_CS"/>
</dbReference>
<evidence type="ECO:0000256" key="6">
    <source>
        <dbReference type="ARBA" id="ARBA00022827"/>
    </source>
</evidence>
<dbReference type="Pfam" id="PF00441">
    <property type="entry name" value="Acyl-CoA_dh_1"/>
    <property type="match status" value="1"/>
</dbReference>
<evidence type="ECO:0000256" key="7">
    <source>
        <dbReference type="ARBA" id="ARBA00023002"/>
    </source>
</evidence>
<protein>
    <recommendedName>
        <fullName evidence="10">Isobutyryl-CoA dehydrogenase, mitochondrial</fullName>
    </recommendedName>
</protein>
<evidence type="ECO:0000256" key="2">
    <source>
        <dbReference type="ARBA" id="ARBA00005109"/>
    </source>
</evidence>
<evidence type="ECO:0000313" key="15">
    <source>
        <dbReference type="EMBL" id="KAJ3123992.1"/>
    </source>
</evidence>
<dbReference type="InterPro" id="IPR046373">
    <property type="entry name" value="Acyl-CoA_Oxase/DH_mid-dom_sf"/>
</dbReference>
<dbReference type="InterPro" id="IPR036250">
    <property type="entry name" value="AcylCo_DH-like_C"/>
</dbReference>
<evidence type="ECO:0000256" key="4">
    <source>
        <dbReference type="ARBA" id="ARBA00022456"/>
    </source>
</evidence>
<dbReference type="FunFam" id="2.40.110.10:FF:000001">
    <property type="entry name" value="Acyl-CoA dehydrogenase, mitochondrial"/>
    <property type="match status" value="1"/>
</dbReference>
<dbReference type="Pfam" id="PF02770">
    <property type="entry name" value="Acyl-CoA_dh_M"/>
    <property type="match status" value="1"/>
</dbReference>
<dbReference type="InterPro" id="IPR006091">
    <property type="entry name" value="Acyl-CoA_Oxase/DH_mid-dom"/>
</dbReference>
<dbReference type="InterPro" id="IPR009100">
    <property type="entry name" value="AcylCoA_DH/oxidase_NM_dom_sf"/>
</dbReference>
<dbReference type="GO" id="GO:0005739">
    <property type="term" value="C:mitochondrion"/>
    <property type="evidence" value="ECO:0007669"/>
    <property type="project" value="TreeGrafter"/>
</dbReference>
<dbReference type="Gene3D" id="2.40.110.10">
    <property type="entry name" value="Butyryl-CoA Dehydrogenase, subunit A, domain 2"/>
    <property type="match status" value="1"/>
</dbReference>
<dbReference type="PROSITE" id="PS00072">
    <property type="entry name" value="ACYL_COA_DH_1"/>
    <property type="match status" value="1"/>
</dbReference>
<evidence type="ECO:0000256" key="9">
    <source>
        <dbReference type="ARBA" id="ARBA00050268"/>
    </source>
</evidence>
<evidence type="ECO:0000313" key="16">
    <source>
        <dbReference type="Proteomes" id="UP001211907"/>
    </source>
</evidence>
<comment type="caution">
    <text evidence="15">The sequence shown here is derived from an EMBL/GenBank/DDBJ whole genome shotgun (WGS) entry which is preliminary data.</text>
</comment>
<sequence length="429" mass="46470">MLPIQRFVAHCRKTSKTSRLCSGSNIRRAFNANVVIQNRTLLTAAVNAADGLSDSESEIYSLAKRFADQEFAPNMRKWDESSFFPVDTMKKAADLGFGAIYCSDEFGGSALSRIDASLIFEALATGCVPTTAFISIHNMVAWMIDSFGSNALREKYIPALSKMDLIASYCLTEPSSGSDASSLQTTAKRDGDYLILNGSKAFISGAGSSDLYLVMVRTGVLGAKGITSVLVEKGTPGLSFGKNEEKIGWKCQPTKVVTFEDCKIPVSNIVGDEGKGFTYAMKGLNGGRVNIASCSLGGAQSALENPQAAVEYSHVREQFKGPLSSFQSIQFKLSEMSVKLAASRLMVRNAARAIDTNSPSAVAACAMAKYYATEECFKVCDEAVQIHGGYGYLNDYAVGQYMRDLRVHRILEGTNEVMKMIVAREILKE</sequence>
<name>A0AAD5T480_9FUNG</name>
<feature type="domain" description="Acyl-CoA dehydrogenase/oxidase N-terminal" evidence="14">
    <location>
        <begin position="54"/>
        <end position="163"/>
    </location>
</feature>
<accession>A0AAD5T480</accession>
<comment type="catalytic activity">
    <reaction evidence="9">
        <text>propanoyl-CoA + oxidized [electron-transfer flavoprotein] + H(+) = acryloyl-CoA + reduced [electron-transfer flavoprotein]</text>
        <dbReference type="Rhea" id="RHEA:31287"/>
        <dbReference type="Rhea" id="RHEA-COMP:10685"/>
        <dbReference type="Rhea" id="RHEA-COMP:10686"/>
        <dbReference type="ChEBI" id="CHEBI:15378"/>
        <dbReference type="ChEBI" id="CHEBI:57367"/>
        <dbReference type="ChEBI" id="CHEBI:57392"/>
        <dbReference type="ChEBI" id="CHEBI:57692"/>
        <dbReference type="ChEBI" id="CHEBI:58307"/>
    </reaction>
    <physiologicalReaction direction="left-to-right" evidence="9">
        <dbReference type="Rhea" id="RHEA:31288"/>
    </physiologicalReaction>
</comment>
<comment type="similarity">
    <text evidence="3 11">Belongs to the acyl-CoA dehydrogenase family.</text>
</comment>
<proteinExistence type="inferred from homology"/>
<feature type="domain" description="Acyl-CoA dehydrogenase/oxidase C-terminal" evidence="12">
    <location>
        <begin position="274"/>
        <end position="427"/>
    </location>
</feature>
<evidence type="ECO:0000259" key="13">
    <source>
        <dbReference type="Pfam" id="PF02770"/>
    </source>
</evidence>
<evidence type="ECO:0000256" key="10">
    <source>
        <dbReference type="ARBA" id="ARBA00071686"/>
    </source>
</evidence>
<evidence type="ECO:0000256" key="5">
    <source>
        <dbReference type="ARBA" id="ARBA00022630"/>
    </source>
</evidence>
<feature type="domain" description="Acyl-CoA oxidase/dehydrogenase middle" evidence="13">
    <location>
        <begin position="169"/>
        <end position="262"/>
    </location>
</feature>
<dbReference type="InterPro" id="IPR052547">
    <property type="entry name" value="Mito_Isobutyryl-CoADH"/>
</dbReference>
<keyword evidence="6 11" id="KW-0274">FAD</keyword>
<dbReference type="AlphaFoldDB" id="A0AAD5T480"/>
<evidence type="ECO:0000256" key="8">
    <source>
        <dbReference type="ARBA" id="ARBA00049552"/>
    </source>
</evidence>
<dbReference type="Gene3D" id="1.10.540.10">
    <property type="entry name" value="Acyl-CoA dehydrogenase/oxidase, N-terminal domain"/>
    <property type="match status" value="1"/>
</dbReference>
<dbReference type="InterPro" id="IPR013786">
    <property type="entry name" value="AcylCoA_DH/ox_N"/>
</dbReference>
<organism evidence="15 16">
    <name type="scientific">Physocladia obscura</name>
    <dbReference type="NCBI Taxonomy" id="109957"/>
    <lineage>
        <taxon>Eukaryota</taxon>
        <taxon>Fungi</taxon>
        <taxon>Fungi incertae sedis</taxon>
        <taxon>Chytridiomycota</taxon>
        <taxon>Chytridiomycota incertae sedis</taxon>
        <taxon>Chytridiomycetes</taxon>
        <taxon>Chytridiales</taxon>
        <taxon>Chytriomycetaceae</taxon>
        <taxon>Physocladia</taxon>
    </lineage>
</organism>
<dbReference type="Gene3D" id="1.20.140.10">
    <property type="entry name" value="Butyryl-CoA Dehydrogenase, subunit A, domain 3"/>
    <property type="match status" value="1"/>
</dbReference>
<keyword evidence="7 11" id="KW-0560">Oxidoreductase</keyword>